<feature type="transmembrane region" description="Helical" evidence="9">
    <location>
        <begin position="62"/>
        <end position="88"/>
    </location>
</feature>
<dbReference type="InterPro" id="IPR030676">
    <property type="entry name" value="CitT-rel"/>
</dbReference>
<feature type="transmembrane region" description="Helical" evidence="9">
    <location>
        <begin position="196"/>
        <end position="218"/>
    </location>
</feature>
<dbReference type="PANTHER" id="PTHR10283">
    <property type="entry name" value="SOLUTE CARRIER FAMILY 13 MEMBER"/>
    <property type="match status" value="1"/>
</dbReference>
<reference evidence="10 11" key="1">
    <citation type="journal article" date="2015" name="Microbiome">
        <title>Genomic resolution of linkages in carbon, nitrogen, and sulfur cycling among widespread estuary sediment bacteria.</title>
        <authorList>
            <person name="Baker B.J."/>
            <person name="Lazar C.S."/>
            <person name="Teske A.P."/>
            <person name="Dick G.J."/>
        </authorList>
    </citation>
    <scope>NUCLEOTIDE SEQUENCE [LARGE SCALE GENOMIC DNA]</scope>
    <source>
        <strain evidence="10">DG_54_3</strain>
    </source>
</reference>
<feature type="transmembrane region" description="Helical" evidence="9">
    <location>
        <begin position="298"/>
        <end position="318"/>
    </location>
</feature>
<evidence type="ECO:0000256" key="1">
    <source>
        <dbReference type="ARBA" id="ARBA00004141"/>
    </source>
</evidence>
<dbReference type="PIRSF" id="PIRSF002457">
    <property type="entry name" value="DASS"/>
    <property type="match status" value="1"/>
</dbReference>
<evidence type="ECO:0000256" key="4">
    <source>
        <dbReference type="ARBA" id="ARBA00020150"/>
    </source>
</evidence>
<evidence type="ECO:0000313" key="10">
    <source>
        <dbReference type="EMBL" id="KPJ70004.1"/>
    </source>
</evidence>
<name>A0A0S7Y5V2_UNCSA</name>
<dbReference type="PATRIC" id="fig|1703775.3.peg.723"/>
<keyword evidence="7 9" id="KW-0472">Membrane</keyword>
<comment type="similarity">
    <text evidence="2">Belongs to the SLC13A/DASS transporter (TC 2.A.47) family. NADC subfamily.</text>
</comment>
<comment type="similarity">
    <text evidence="3">Belongs to the SLC13A/DASS transporter (TC 2.A.47) family. DIT1 subfamily.</text>
</comment>
<feature type="transmembrane region" description="Helical" evidence="9">
    <location>
        <begin position="108"/>
        <end position="141"/>
    </location>
</feature>
<keyword evidence="6 9" id="KW-1133">Transmembrane helix</keyword>
<dbReference type="AlphaFoldDB" id="A0A0S7Y5V2"/>
<evidence type="ECO:0000256" key="6">
    <source>
        <dbReference type="ARBA" id="ARBA00022989"/>
    </source>
</evidence>
<evidence type="ECO:0000256" key="3">
    <source>
        <dbReference type="ARBA" id="ARBA00007349"/>
    </source>
</evidence>
<feature type="transmembrane region" description="Helical" evidence="9">
    <location>
        <begin position="253"/>
        <end position="286"/>
    </location>
</feature>
<comment type="caution">
    <text evidence="10">The sequence shown here is derived from an EMBL/GenBank/DDBJ whole genome shotgun (WGS) entry which is preliminary data.</text>
</comment>
<accession>A0A0S7Y5V2</accession>
<dbReference type="NCBIfam" id="TIGR00785">
    <property type="entry name" value="dass"/>
    <property type="match status" value="1"/>
</dbReference>
<feature type="transmembrane region" description="Helical" evidence="9">
    <location>
        <begin position="421"/>
        <end position="441"/>
    </location>
</feature>
<feature type="transmembrane region" description="Helical" evidence="9">
    <location>
        <begin position="33"/>
        <end position="55"/>
    </location>
</feature>
<feature type="transmembrane region" description="Helical" evidence="9">
    <location>
        <begin position="382"/>
        <end position="401"/>
    </location>
</feature>
<comment type="subcellular location">
    <subcellularLocation>
        <location evidence="1">Membrane</location>
        <topology evidence="1">Multi-pass membrane protein</topology>
    </subcellularLocation>
</comment>
<evidence type="ECO:0000256" key="8">
    <source>
        <dbReference type="ARBA" id="ARBA00031174"/>
    </source>
</evidence>
<evidence type="ECO:0000313" key="11">
    <source>
        <dbReference type="Proteomes" id="UP000051861"/>
    </source>
</evidence>
<evidence type="ECO:0000256" key="7">
    <source>
        <dbReference type="ARBA" id="ARBA00023136"/>
    </source>
</evidence>
<feature type="transmembrane region" description="Helical" evidence="9">
    <location>
        <begin position="153"/>
        <end position="176"/>
    </location>
</feature>
<dbReference type="GO" id="GO:0005886">
    <property type="term" value="C:plasma membrane"/>
    <property type="evidence" value="ECO:0007669"/>
    <property type="project" value="TreeGrafter"/>
</dbReference>
<feature type="transmembrane region" description="Helical" evidence="9">
    <location>
        <begin position="330"/>
        <end position="349"/>
    </location>
</feature>
<dbReference type="GO" id="GO:1905039">
    <property type="term" value="P:carboxylic acid transmembrane transport"/>
    <property type="evidence" value="ECO:0007669"/>
    <property type="project" value="UniProtKB-ARBA"/>
</dbReference>
<dbReference type="PANTHER" id="PTHR10283:SF82">
    <property type="entry name" value="SOLUTE CARRIER FAMILY 13 MEMBER 2"/>
    <property type="match status" value="1"/>
</dbReference>
<gene>
    <name evidence="10" type="ORF">AMJ44_01260</name>
</gene>
<protein>
    <recommendedName>
        <fullName evidence="4">Sodium-dependent dicarboxylate transporter SdcS</fullName>
    </recommendedName>
    <alternativeName>
        <fullName evidence="8">Na(+)/dicarboxylate symporter</fullName>
    </alternativeName>
</protein>
<feature type="transmembrane region" description="Helical" evidence="9">
    <location>
        <begin position="355"/>
        <end position="375"/>
    </location>
</feature>
<dbReference type="InterPro" id="IPR001898">
    <property type="entry name" value="SLC13A/DASS"/>
</dbReference>
<evidence type="ECO:0000256" key="2">
    <source>
        <dbReference type="ARBA" id="ARBA00006772"/>
    </source>
</evidence>
<dbReference type="Proteomes" id="UP000051861">
    <property type="component" value="Unassembled WGS sequence"/>
</dbReference>
<evidence type="ECO:0000256" key="5">
    <source>
        <dbReference type="ARBA" id="ARBA00022692"/>
    </source>
</evidence>
<organism evidence="10 11">
    <name type="scientific">candidate division WOR-1 bacterium DG_54_3</name>
    <dbReference type="NCBI Taxonomy" id="1703775"/>
    <lineage>
        <taxon>Bacteria</taxon>
        <taxon>Bacillati</taxon>
        <taxon>Saganbacteria</taxon>
    </lineage>
</organism>
<evidence type="ECO:0000256" key="9">
    <source>
        <dbReference type="SAM" id="Phobius"/>
    </source>
</evidence>
<proteinExistence type="inferred from homology"/>
<dbReference type="EMBL" id="LIZX01000010">
    <property type="protein sequence ID" value="KPJ70004.1"/>
    <property type="molecule type" value="Genomic_DNA"/>
</dbReference>
<keyword evidence="5 9" id="KW-0812">Transmembrane</keyword>
<dbReference type="Pfam" id="PF00939">
    <property type="entry name" value="Na_sulph_symp"/>
    <property type="match status" value="1"/>
</dbReference>
<dbReference type="GO" id="GO:0008514">
    <property type="term" value="F:organic anion transmembrane transporter activity"/>
    <property type="evidence" value="ECO:0007669"/>
    <property type="project" value="UniProtKB-ARBA"/>
</dbReference>
<sequence>MILGLVLIFLPPPSGLSEPGIKCLGVATICVTLWIFAPIPLAVTSLAAIILLPALEILDKRLVFSFFGNSAVFFLLGVFIIAGAMMHTGLSKRIALFFLTRFDKSPQFLIFGILLASSMLSLFMPEHAVAAMMFPVVMEIARSLRLEKGKSPLAVALFLALAWGAVIGGIGTFLGGARVPLAVELLKETFNRDISFTSWAIAATPIAVFLTLIAFSILSWHFKPEIKNITPARRLLQQELGRMGTISRNEIKMGLLLVVTIFFWIFGGHRMGLAVISLAAAIMVFLLNIVEWVDIIDYVNWGVIIMYGGAIALGKALAETKAIEWVADQILGTSVISPFLMILTLSALAKVLTELISNVAAVVILVPFSFGFVATHAVSPELLVLGITIPAGLAFCLPVGTPPNAIAYASGYFTIRSILKSTLLLSVISWAVFLLFVKFYWPLIM</sequence>